<comment type="caution">
    <text evidence="1">The sequence shown here is derived from an EMBL/GenBank/DDBJ whole genome shotgun (WGS) entry which is preliminary data.</text>
</comment>
<accession>A0A6L4WWZ1</accession>
<evidence type="ECO:0000313" key="1">
    <source>
        <dbReference type="EMBL" id="KAB7891401.1"/>
    </source>
</evidence>
<dbReference type="AlphaFoldDB" id="A0A6L4WWZ1"/>
<proteinExistence type="predicted"/>
<gene>
    <name evidence="1" type="ORF">GBG19_00765</name>
</gene>
<name>A0A6L4WWZ1_9BACT</name>
<reference evidence="1 2" key="1">
    <citation type="submission" date="2019-10" db="EMBL/GenBank/DDBJ databases">
        <title>Poseidonibacter ostreae sp. nov., isolated from the gut of the Ostrea denselamellosa.</title>
        <authorList>
            <person name="Choi A."/>
        </authorList>
    </citation>
    <scope>NUCLEOTIDE SEQUENCE [LARGE SCALE GENOMIC DNA]</scope>
    <source>
        <strain evidence="1 2">SJOD-M-33</strain>
    </source>
</reference>
<dbReference type="RefSeq" id="WP_152279504.1">
    <property type="nucleotide sequence ID" value="NZ_WFKK01000001.1"/>
</dbReference>
<sequence length="213" mass="24865">MFKTESSLTKIMDFTVALNERNRQMISLMDRVNFTSKAFEVVYSTKNNVLYGETFVYGKKKITTFTIGNLDNIKKELFQEMERNETFALQTRQINTKKIIDELDFNTNLLDNVLLNANAYTVEKLMKNLLIESGDLKSSADKKRAVGEFILYSIKKSNFRDIAELMSFVCGAIVTNICVMSKEDEARREAIEKEQKEERARLEELIPFWVYWK</sequence>
<dbReference type="Proteomes" id="UP000472839">
    <property type="component" value="Unassembled WGS sequence"/>
</dbReference>
<dbReference type="EMBL" id="WFKK01000001">
    <property type="protein sequence ID" value="KAB7891401.1"/>
    <property type="molecule type" value="Genomic_DNA"/>
</dbReference>
<organism evidence="1 2">
    <name type="scientific">Poseidonibacter ostreae</name>
    <dbReference type="NCBI Taxonomy" id="2654171"/>
    <lineage>
        <taxon>Bacteria</taxon>
        <taxon>Pseudomonadati</taxon>
        <taxon>Campylobacterota</taxon>
        <taxon>Epsilonproteobacteria</taxon>
        <taxon>Campylobacterales</taxon>
        <taxon>Arcobacteraceae</taxon>
        <taxon>Poseidonibacter</taxon>
    </lineage>
</organism>
<evidence type="ECO:0000313" key="2">
    <source>
        <dbReference type="Proteomes" id="UP000472839"/>
    </source>
</evidence>
<protein>
    <submittedName>
        <fullName evidence="1">Uncharacterized protein</fullName>
    </submittedName>
</protein>